<sequence length="112" mass="11921">MRATTPSLLFHLRAQSVSATLLSCNSTAAHSQPIASIQIPVLLLSSPPTRFPQPRARSSRRSLLPSNASLAWRSGIPPSAPHAPCTRGLRTLITIPGCLDRLSPVPRAAVLL</sequence>
<accession>A0A6A6B718</accession>
<organism evidence="2 3">
    <name type="scientific">Aplosporella prunicola CBS 121167</name>
    <dbReference type="NCBI Taxonomy" id="1176127"/>
    <lineage>
        <taxon>Eukaryota</taxon>
        <taxon>Fungi</taxon>
        <taxon>Dikarya</taxon>
        <taxon>Ascomycota</taxon>
        <taxon>Pezizomycotina</taxon>
        <taxon>Dothideomycetes</taxon>
        <taxon>Dothideomycetes incertae sedis</taxon>
        <taxon>Botryosphaeriales</taxon>
        <taxon>Aplosporellaceae</taxon>
        <taxon>Aplosporella</taxon>
    </lineage>
</organism>
<name>A0A6A6B718_9PEZI</name>
<dbReference type="RefSeq" id="XP_033394738.1">
    <property type="nucleotide sequence ID" value="XM_033547157.1"/>
</dbReference>
<evidence type="ECO:0000256" key="1">
    <source>
        <dbReference type="SAM" id="SignalP"/>
    </source>
</evidence>
<protein>
    <recommendedName>
        <fullName evidence="4">REJ domain-containing protein</fullName>
    </recommendedName>
</protein>
<dbReference type="Proteomes" id="UP000799438">
    <property type="component" value="Unassembled WGS sequence"/>
</dbReference>
<keyword evidence="3" id="KW-1185">Reference proteome</keyword>
<dbReference type="EMBL" id="ML995494">
    <property type="protein sequence ID" value="KAF2139025.1"/>
    <property type="molecule type" value="Genomic_DNA"/>
</dbReference>
<dbReference type="PROSITE" id="PS51257">
    <property type="entry name" value="PROKAR_LIPOPROTEIN"/>
    <property type="match status" value="1"/>
</dbReference>
<evidence type="ECO:0000313" key="2">
    <source>
        <dbReference type="EMBL" id="KAF2139025.1"/>
    </source>
</evidence>
<evidence type="ECO:0008006" key="4">
    <source>
        <dbReference type="Google" id="ProtNLM"/>
    </source>
</evidence>
<feature type="chain" id="PRO_5025377394" description="REJ domain-containing protein" evidence="1">
    <location>
        <begin position="20"/>
        <end position="112"/>
    </location>
</feature>
<evidence type="ECO:0000313" key="3">
    <source>
        <dbReference type="Proteomes" id="UP000799438"/>
    </source>
</evidence>
<keyword evidence="1" id="KW-0732">Signal</keyword>
<proteinExistence type="predicted"/>
<feature type="signal peptide" evidence="1">
    <location>
        <begin position="1"/>
        <end position="19"/>
    </location>
</feature>
<dbReference type="AlphaFoldDB" id="A0A6A6B718"/>
<reference evidence="2" key="1">
    <citation type="journal article" date="2020" name="Stud. Mycol.">
        <title>101 Dothideomycetes genomes: a test case for predicting lifestyles and emergence of pathogens.</title>
        <authorList>
            <person name="Haridas S."/>
            <person name="Albert R."/>
            <person name="Binder M."/>
            <person name="Bloem J."/>
            <person name="Labutti K."/>
            <person name="Salamov A."/>
            <person name="Andreopoulos B."/>
            <person name="Baker S."/>
            <person name="Barry K."/>
            <person name="Bills G."/>
            <person name="Bluhm B."/>
            <person name="Cannon C."/>
            <person name="Castanera R."/>
            <person name="Culley D."/>
            <person name="Daum C."/>
            <person name="Ezra D."/>
            <person name="Gonzalez J."/>
            <person name="Henrissat B."/>
            <person name="Kuo A."/>
            <person name="Liang C."/>
            <person name="Lipzen A."/>
            <person name="Lutzoni F."/>
            <person name="Magnuson J."/>
            <person name="Mondo S."/>
            <person name="Nolan M."/>
            <person name="Ohm R."/>
            <person name="Pangilinan J."/>
            <person name="Park H.-J."/>
            <person name="Ramirez L."/>
            <person name="Alfaro M."/>
            <person name="Sun H."/>
            <person name="Tritt A."/>
            <person name="Yoshinaga Y."/>
            <person name="Zwiers L.-H."/>
            <person name="Turgeon B."/>
            <person name="Goodwin S."/>
            <person name="Spatafora J."/>
            <person name="Crous P."/>
            <person name="Grigoriev I."/>
        </authorList>
    </citation>
    <scope>NUCLEOTIDE SEQUENCE</scope>
    <source>
        <strain evidence="2">CBS 121167</strain>
    </source>
</reference>
<dbReference type="GeneID" id="54304664"/>
<gene>
    <name evidence="2" type="ORF">K452DRAFT_79717</name>
</gene>